<evidence type="ECO:0000313" key="3">
    <source>
        <dbReference type="Proteomes" id="UP001469553"/>
    </source>
</evidence>
<evidence type="ECO:0000256" key="1">
    <source>
        <dbReference type="SAM" id="MobiDB-lite"/>
    </source>
</evidence>
<proteinExistence type="predicted"/>
<comment type="caution">
    <text evidence="2">The sequence shown here is derived from an EMBL/GenBank/DDBJ whole genome shotgun (WGS) entry which is preliminary data.</text>
</comment>
<feature type="region of interest" description="Disordered" evidence="1">
    <location>
        <begin position="1"/>
        <end position="83"/>
    </location>
</feature>
<gene>
    <name evidence="2" type="ORF">AMECASPLE_028177</name>
</gene>
<accession>A0ABV0Z3A1</accession>
<dbReference type="Proteomes" id="UP001469553">
    <property type="component" value="Unassembled WGS sequence"/>
</dbReference>
<reference evidence="2 3" key="1">
    <citation type="submission" date="2021-06" db="EMBL/GenBank/DDBJ databases">
        <authorList>
            <person name="Palmer J.M."/>
        </authorList>
    </citation>
    <scope>NUCLEOTIDE SEQUENCE [LARGE SCALE GENOMIC DNA]</scope>
    <source>
        <strain evidence="2 3">AS_MEX2019</strain>
        <tissue evidence="2">Muscle</tissue>
    </source>
</reference>
<keyword evidence="3" id="KW-1185">Reference proteome</keyword>
<organism evidence="2 3">
    <name type="scientific">Ameca splendens</name>
    <dbReference type="NCBI Taxonomy" id="208324"/>
    <lineage>
        <taxon>Eukaryota</taxon>
        <taxon>Metazoa</taxon>
        <taxon>Chordata</taxon>
        <taxon>Craniata</taxon>
        <taxon>Vertebrata</taxon>
        <taxon>Euteleostomi</taxon>
        <taxon>Actinopterygii</taxon>
        <taxon>Neopterygii</taxon>
        <taxon>Teleostei</taxon>
        <taxon>Neoteleostei</taxon>
        <taxon>Acanthomorphata</taxon>
        <taxon>Ovalentaria</taxon>
        <taxon>Atherinomorphae</taxon>
        <taxon>Cyprinodontiformes</taxon>
        <taxon>Goodeidae</taxon>
        <taxon>Ameca</taxon>
    </lineage>
</organism>
<name>A0ABV0Z3A1_9TELE</name>
<evidence type="ECO:0000313" key="2">
    <source>
        <dbReference type="EMBL" id="MEQ2300674.1"/>
    </source>
</evidence>
<protein>
    <submittedName>
        <fullName evidence="2">Uncharacterized protein</fullName>
    </submittedName>
</protein>
<dbReference type="EMBL" id="JAHRIP010050097">
    <property type="protein sequence ID" value="MEQ2300674.1"/>
    <property type="molecule type" value="Genomic_DNA"/>
</dbReference>
<feature type="compositionally biased region" description="Basic and acidic residues" evidence="1">
    <location>
        <begin position="29"/>
        <end position="43"/>
    </location>
</feature>
<sequence length="106" mass="12047">MSQNLNCEKHKKPQTKQSYIMTEPPPLRADTRRPQQSKQKENPTRAGGGGLGRRARNKNRVQASDQEVVPSRHRVQAGDQACTKDVEADSKEVSFDLFMFKETLHL</sequence>